<gene>
    <name evidence="1" type="ORF">cd2_060</name>
</gene>
<organism evidence="1 2">
    <name type="scientific">Carnobacterium phage cd2</name>
    <dbReference type="NCBI Taxonomy" id="2849244"/>
    <lineage>
        <taxon>Viruses</taxon>
        <taxon>Duplodnaviria</taxon>
        <taxon>Heunggongvirae</taxon>
        <taxon>Uroviricota</taxon>
        <taxon>Caudoviricetes</taxon>
        <taxon>Carnodivirus</taxon>
        <taxon>Carnodivirus cd2-like</taxon>
    </lineage>
</organism>
<keyword evidence="2" id="KW-1185">Reference proteome</keyword>
<dbReference type="Proteomes" id="UP000827445">
    <property type="component" value="Segment"/>
</dbReference>
<reference evidence="1 2" key="1">
    <citation type="journal article" date="2021" name="Microbiol. Resour. Announc.">
        <title>Genome Sequences of Bacteriophages cd2, cd3, and cd4, which Specifically Target Carnobacterium divergens.</title>
        <authorList>
            <person name="Zhang P."/>
            <person name="Britton A.P."/>
            <person name="Visser K.A."/>
            <person name="Welke C.A."/>
            <person name="Wassink H."/>
            <person name="Prins E."/>
            <person name="Yang X."/>
            <person name="Martin-Visscher L.A."/>
        </authorList>
    </citation>
    <scope>NUCLEOTIDE SEQUENCE [LARGE SCALE GENOMIC DNA]</scope>
    <source>
        <strain evidence="2">cd2</strain>
    </source>
</reference>
<protein>
    <submittedName>
        <fullName evidence="1">Uncharacterized protein</fullName>
    </submittedName>
</protein>
<proteinExistence type="predicted"/>
<evidence type="ECO:0000313" key="2">
    <source>
        <dbReference type="Proteomes" id="UP000827445"/>
    </source>
</evidence>
<evidence type="ECO:0000313" key="1">
    <source>
        <dbReference type="EMBL" id="QXP45186.1"/>
    </source>
</evidence>
<name>A0AAE7SQV6_9CAUD</name>
<sequence>MNKSGKVLDGGETFVKRQNEVLLQVGSKPNEVKLSLDNNLTMESCYVKLDMLEAKMLGEFLLRKYKDWEGELHGRA</sequence>
<dbReference type="EMBL" id="MZ398135">
    <property type="protein sequence ID" value="QXP45186.1"/>
    <property type="molecule type" value="Genomic_DNA"/>
</dbReference>
<accession>A0AAE7SQV6</accession>